<dbReference type="AlphaFoldDB" id="V4K0N9"/>
<organism evidence="1 2">
    <name type="scientific">Eutrema salsugineum</name>
    <name type="common">Saltwater cress</name>
    <name type="synonym">Sisymbrium salsugineum</name>
    <dbReference type="NCBI Taxonomy" id="72664"/>
    <lineage>
        <taxon>Eukaryota</taxon>
        <taxon>Viridiplantae</taxon>
        <taxon>Streptophyta</taxon>
        <taxon>Embryophyta</taxon>
        <taxon>Tracheophyta</taxon>
        <taxon>Spermatophyta</taxon>
        <taxon>Magnoliopsida</taxon>
        <taxon>eudicotyledons</taxon>
        <taxon>Gunneridae</taxon>
        <taxon>Pentapetalae</taxon>
        <taxon>rosids</taxon>
        <taxon>malvids</taxon>
        <taxon>Brassicales</taxon>
        <taxon>Brassicaceae</taxon>
        <taxon>Eutremeae</taxon>
        <taxon>Eutrema</taxon>
    </lineage>
</organism>
<protein>
    <submittedName>
        <fullName evidence="1">Uncharacterized protein</fullName>
    </submittedName>
</protein>
<dbReference type="Gramene" id="ESQ31425">
    <property type="protein sequence ID" value="ESQ31425"/>
    <property type="gene ID" value="EUTSA_v10005451mg"/>
</dbReference>
<keyword evidence="2" id="KW-1185">Reference proteome</keyword>
<evidence type="ECO:0000313" key="1">
    <source>
        <dbReference type="EMBL" id="ESQ31425.1"/>
    </source>
</evidence>
<dbReference type="EMBL" id="KI517748">
    <property type="protein sequence ID" value="ESQ31425.1"/>
    <property type="molecule type" value="Genomic_DNA"/>
</dbReference>
<reference evidence="1 2" key="1">
    <citation type="journal article" date="2013" name="Front. Plant Sci.">
        <title>The Reference Genome of the Halophytic Plant Eutrema salsugineum.</title>
        <authorList>
            <person name="Yang R."/>
            <person name="Jarvis D.E."/>
            <person name="Chen H."/>
            <person name="Beilstein M.A."/>
            <person name="Grimwood J."/>
            <person name="Jenkins J."/>
            <person name="Shu S."/>
            <person name="Prochnik S."/>
            <person name="Xin M."/>
            <person name="Ma C."/>
            <person name="Schmutz J."/>
            <person name="Wing R.A."/>
            <person name="Mitchell-Olds T."/>
            <person name="Schumaker K.S."/>
            <person name="Wang X."/>
        </authorList>
    </citation>
    <scope>NUCLEOTIDE SEQUENCE [LARGE SCALE GENOMIC DNA]</scope>
</reference>
<dbReference type="KEGG" id="eus:EUTSA_v10005451mg"/>
<name>V4K0N9_EUTSA</name>
<gene>
    <name evidence="1" type="ORF">EUTSA_v10005451mg</name>
</gene>
<dbReference type="Proteomes" id="UP000030689">
    <property type="component" value="Unassembled WGS sequence"/>
</dbReference>
<evidence type="ECO:0000313" key="2">
    <source>
        <dbReference type="Proteomes" id="UP000030689"/>
    </source>
</evidence>
<sequence length="140" mass="15391">MVSLSWQSPPTRVSEEEGGKFILTCKIGRIQGQIFFSIIFPLDCGLSNLLEIVNVTINDDGRNAKNAIIYIRYNLQNAIIVRRALFKLAAAATRAADIRTTSAKRTPALMLRDTGCFMLVGQTQSSEIIPKHPSPSLVAN</sequence>
<proteinExistence type="predicted"/>
<accession>V4K0N9</accession>